<dbReference type="GO" id="GO:0005886">
    <property type="term" value="C:plasma membrane"/>
    <property type="evidence" value="ECO:0007669"/>
    <property type="project" value="TreeGrafter"/>
</dbReference>
<feature type="transmembrane region" description="Helical" evidence="5">
    <location>
        <begin position="470"/>
        <end position="487"/>
    </location>
</feature>
<feature type="compositionally biased region" description="Basic and acidic residues" evidence="6">
    <location>
        <begin position="621"/>
        <end position="633"/>
    </location>
</feature>
<evidence type="ECO:0000256" key="3">
    <source>
        <dbReference type="ARBA" id="ARBA00022989"/>
    </source>
</evidence>
<name>A0A8S3YZT5_9EUPU</name>
<evidence type="ECO:0000313" key="9">
    <source>
        <dbReference type="Proteomes" id="UP000678393"/>
    </source>
</evidence>
<gene>
    <name evidence="8" type="ORF">CUNI_LOCUS7797</name>
</gene>
<comment type="caution">
    <text evidence="8">The sequence shown here is derived from an EMBL/GenBank/DDBJ whole genome shotgun (WGS) entry which is preliminary data.</text>
</comment>
<feature type="transmembrane region" description="Helical" evidence="5">
    <location>
        <begin position="338"/>
        <end position="362"/>
    </location>
</feature>
<keyword evidence="2 5" id="KW-0812">Transmembrane</keyword>
<sequence>GTMECILTASIVGVLFALFAGQPLNILGSTGPMLVLEMILYNFCKEQELDFLPFRAWIGLWTAFLLLLIVAFDLSALVRYITRFTEESFACLIAVIFIAEAFKKLLGILDEAPVNTNPEAVLNYTCECFPPNTTSVNWTSVGTYNETHFLPYLIGYDDSNTNLSAYNQTWNFEDLSSSFVNWSRIPANECALFSGFPITIGCDTPHYVADAFFLSVLLFLGTFIIATGLSNAKTSAFFPTYVRQTMSDFAVLIAIVSMVLADYFISVPTPKLQVPTKFKPTRDDRGWFVNPISDKNPVWLIFAAVLPALLAVILIFMDQQITAVIVNRKENKLMKGNGYHLDMFVVAICIAICSLLGLPWYVAATVSAIAHIMSLKKESACTAPGERPTFLGVREQRVTALLVGILSGASVLFTTVLQFIPMAVLYGVFLYMGIAALKGMQFVDRLLLILKPAKYQPDYTYLRHVPIKRVHIFTAIQLVCLAVLWVIKSIKSLSIIFPIMVLGTCFVRKAMDYIFTQRELKWLDDLMPEAAKKAKEDQNQLEDDDEEDEALLRENYDKLMVLGEGKFNKGNYRRGSIDTPVNISEEMARTGIWLQLRRDSKVQIDSDDGLHNRSKKRHHEKVNGRDSSNKDQEETSALNGETKKTTFYMGDEEKA</sequence>
<dbReference type="Pfam" id="PF00955">
    <property type="entry name" value="HCO3_cotransp"/>
    <property type="match status" value="1"/>
</dbReference>
<feature type="region of interest" description="Disordered" evidence="6">
    <location>
        <begin position="604"/>
        <end position="655"/>
    </location>
</feature>
<protein>
    <recommendedName>
        <fullName evidence="5">Anion exchange protein</fullName>
    </recommendedName>
</protein>
<feature type="domain" description="Bicarbonate transporter-like transmembrane" evidence="7">
    <location>
        <begin position="1"/>
        <end position="528"/>
    </location>
</feature>
<comment type="subcellular location">
    <subcellularLocation>
        <location evidence="1 5">Membrane</location>
        <topology evidence="1 5">Multi-pass membrane protein</topology>
    </subcellularLocation>
</comment>
<dbReference type="InterPro" id="IPR003020">
    <property type="entry name" value="HCO3_transpt_euk"/>
</dbReference>
<reference evidence="8" key="1">
    <citation type="submission" date="2021-04" db="EMBL/GenBank/DDBJ databases">
        <authorList>
            <consortium name="Molecular Ecology Group"/>
        </authorList>
    </citation>
    <scope>NUCLEOTIDE SEQUENCE</scope>
</reference>
<evidence type="ECO:0000313" key="8">
    <source>
        <dbReference type="EMBL" id="CAG5122239.1"/>
    </source>
</evidence>
<evidence type="ECO:0000256" key="1">
    <source>
        <dbReference type="ARBA" id="ARBA00004141"/>
    </source>
</evidence>
<comment type="caution">
    <text evidence="5">Lacks conserved residue(s) required for the propagation of feature annotation.</text>
</comment>
<proteinExistence type="inferred from homology"/>
<evidence type="ECO:0000256" key="6">
    <source>
        <dbReference type="SAM" id="MobiDB-lite"/>
    </source>
</evidence>
<feature type="transmembrane region" description="Helical" evidence="5">
    <location>
        <begin position="398"/>
        <end position="431"/>
    </location>
</feature>
<dbReference type="PRINTS" id="PR01231">
    <property type="entry name" value="HCO3TRNSPORT"/>
</dbReference>
<evidence type="ECO:0000256" key="5">
    <source>
        <dbReference type="RuleBase" id="RU362035"/>
    </source>
</evidence>
<feature type="transmembrane region" description="Helical" evidence="5">
    <location>
        <begin position="52"/>
        <end position="77"/>
    </location>
</feature>
<feature type="non-terminal residue" evidence="8">
    <location>
        <position position="655"/>
    </location>
</feature>
<keyword evidence="9" id="KW-1185">Reference proteome</keyword>
<feature type="transmembrane region" description="Helical" evidence="5">
    <location>
        <begin position="249"/>
        <end position="266"/>
    </location>
</feature>
<dbReference type="OrthoDB" id="1735926at2759"/>
<dbReference type="NCBIfam" id="TIGR00834">
    <property type="entry name" value="ae"/>
    <property type="match status" value="1"/>
</dbReference>
<dbReference type="PANTHER" id="PTHR11453">
    <property type="entry name" value="ANION EXCHANGE PROTEIN"/>
    <property type="match status" value="1"/>
</dbReference>
<dbReference type="GO" id="GO:0051453">
    <property type="term" value="P:regulation of intracellular pH"/>
    <property type="evidence" value="ECO:0007669"/>
    <property type="project" value="TreeGrafter"/>
</dbReference>
<evidence type="ECO:0000259" key="7">
    <source>
        <dbReference type="Pfam" id="PF00955"/>
    </source>
</evidence>
<accession>A0A8S3YZT5</accession>
<dbReference type="GO" id="GO:0008510">
    <property type="term" value="F:sodium:bicarbonate symporter activity"/>
    <property type="evidence" value="ECO:0007669"/>
    <property type="project" value="TreeGrafter"/>
</dbReference>
<dbReference type="AlphaFoldDB" id="A0A8S3YZT5"/>
<organism evidence="8 9">
    <name type="scientific">Candidula unifasciata</name>
    <dbReference type="NCBI Taxonomy" id="100452"/>
    <lineage>
        <taxon>Eukaryota</taxon>
        <taxon>Metazoa</taxon>
        <taxon>Spiralia</taxon>
        <taxon>Lophotrochozoa</taxon>
        <taxon>Mollusca</taxon>
        <taxon>Gastropoda</taxon>
        <taxon>Heterobranchia</taxon>
        <taxon>Euthyneura</taxon>
        <taxon>Panpulmonata</taxon>
        <taxon>Eupulmonata</taxon>
        <taxon>Stylommatophora</taxon>
        <taxon>Helicina</taxon>
        <taxon>Helicoidea</taxon>
        <taxon>Geomitridae</taxon>
        <taxon>Candidula</taxon>
    </lineage>
</organism>
<feature type="transmembrane region" description="Helical" evidence="5">
    <location>
        <begin position="298"/>
        <end position="317"/>
    </location>
</feature>
<dbReference type="GO" id="GO:0006820">
    <property type="term" value="P:monoatomic anion transport"/>
    <property type="evidence" value="ECO:0007669"/>
    <property type="project" value="InterPro"/>
</dbReference>
<dbReference type="Proteomes" id="UP000678393">
    <property type="component" value="Unassembled WGS sequence"/>
</dbReference>
<comment type="similarity">
    <text evidence="5">Belongs to the anion exchanger (TC 2.A.31) family.</text>
</comment>
<evidence type="ECO:0000256" key="4">
    <source>
        <dbReference type="ARBA" id="ARBA00023136"/>
    </source>
</evidence>
<keyword evidence="5" id="KW-0406">Ion transport</keyword>
<dbReference type="PANTHER" id="PTHR11453:SF36">
    <property type="entry name" value="ANION EXCHANGE PROTEIN"/>
    <property type="match status" value="1"/>
</dbReference>
<dbReference type="EMBL" id="CAJHNH020001247">
    <property type="protein sequence ID" value="CAG5122239.1"/>
    <property type="molecule type" value="Genomic_DNA"/>
</dbReference>
<keyword evidence="4 5" id="KW-0472">Membrane</keyword>
<dbReference type="InterPro" id="IPR011531">
    <property type="entry name" value="HCO3_transpt-like_TM_dom"/>
</dbReference>
<keyword evidence="5" id="KW-0813">Transport</keyword>
<dbReference type="GO" id="GO:0005452">
    <property type="term" value="F:solute:inorganic anion antiporter activity"/>
    <property type="evidence" value="ECO:0007669"/>
    <property type="project" value="InterPro"/>
</dbReference>
<keyword evidence="3 5" id="KW-1133">Transmembrane helix</keyword>
<feature type="transmembrane region" description="Helical" evidence="5">
    <location>
        <begin position="211"/>
        <end position="229"/>
    </location>
</feature>
<evidence type="ECO:0000256" key="2">
    <source>
        <dbReference type="ARBA" id="ARBA00022692"/>
    </source>
</evidence>